<evidence type="ECO:0000313" key="16">
    <source>
        <dbReference type="Proteomes" id="UP000325105"/>
    </source>
</evidence>
<dbReference type="Proteomes" id="UP000325105">
    <property type="component" value="Unassembled WGS sequence"/>
</dbReference>
<proteinExistence type="inferred from homology"/>
<sequence length="217" mass="23495">MAVILHLGTALSTIVVFRNTIMRILQGLAQLKWNQETILSAKIVLSMIPAAFVGLFLEDLASEILSNLIVVGSSLVITSSMLLFADLKKETSEELTFKKSFVIGVIQSCAALLPGLSRSGSTIATSLALGINREKAASFSFLMVLPLILGSSARILLKLPKPGEIAVQHDPLILFVAFTASPISGIVACRMMIALVKRTKLFFFSAYCFSWNRCNSL</sequence>
<dbReference type="PANTHER" id="PTHR30622:SF2">
    <property type="entry name" value="UNDECAPRENYL-DIPHOSPHATASE"/>
    <property type="match status" value="1"/>
</dbReference>
<evidence type="ECO:0000256" key="9">
    <source>
        <dbReference type="ARBA" id="ARBA00023136"/>
    </source>
</evidence>
<comment type="similarity">
    <text evidence="2">Belongs to the UppP family.</text>
</comment>
<evidence type="ECO:0000256" key="4">
    <source>
        <dbReference type="ARBA" id="ARBA00021581"/>
    </source>
</evidence>
<dbReference type="EMBL" id="VNHX01000001">
    <property type="protein sequence ID" value="TYP98391.1"/>
    <property type="molecule type" value="Genomic_DNA"/>
</dbReference>
<evidence type="ECO:0000256" key="13">
    <source>
        <dbReference type="ARBA" id="ARBA00047594"/>
    </source>
</evidence>
<keyword evidence="9 14" id="KW-0472">Membrane</keyword>
<feature type="transmembrane region" description="Helical" evidence="14">
    <location>
        <begin position="64"/>
        <end position="85"/>
    </location>
</feature>
<protein>
    <recommendedName>
        <fullName evidence="4">Undecaprenyl-diphosphatase</fullName>
        <ecNumber evidence="3">3.6.1.27</ecNumber>
    </recommendedName>
    <alternativeName>
        <fullName evidence="12">Bacitracin resistance protein</fullName>
    </alternativeName>
    <alternativeName>
        <fullName evidence="11">Undecaprenyl pyrophosphate phosphatase</fullName>
    </alternativeName>
</protein>
<dbReference type="AlphaFoldDB" id="A0A5S5DR76"/>
<evidence type="ECO:0000256" key="11">
    <source>
        <dbReference type="ARBA" id="ARBA00032707"/>
    </source>
</evidence>
<keyword evidence="10" id="KW-0046">Antibiotic resistance</keyword>
<evidence type="ECO:0000256" key="12">
    <source>
        <dbReference type="ARBA" id="ARBA00032932"/>
    </source>
</evidence>
<keyword evidence="8 14" id="KW-1133">Transmembrane helix</keyword>
<dbReference type="InterPro" id="IPR003824">
    <property type="entry name" value="UppP"/>
</dbReference>
<feature type="transmembrane region" description="Helical" evidence="14">
    <location>
        <begin position="37"/>
        <end position="57"/>
    </location>
</feature>
<evidence type="ECO:0000256" key="2">
    <source>
        <dbReference type="ARBA" id="ARBA00010621"/>
    </source>
</evidence>
<comment type="caution">
    <text evidence="15">The sequence shown here is derived from an EMBL/GenBank/DDBJ whole genome shotgun (WGS) entry which is preliminary data.</text>
</comment>
<evidence type="ECO:0000256" key="14">
    <source>
        <dbReference type="SAM" id="Phobius"/>
    </source>
</evidence>
<dbReference type="PANTHER" id="PTHR30622">
    <property type="entry name" value="UNDECAPRENYL-DIPHOSPHATASE"/>
    <property type="match status" value="1"/>
</dbReference>
<dbReference type="GO" id="GO:0005886">
    <property type="term" value="C:plasma membrane"/>
    <property type="evidence" value="ECO:0007669"/>
    <property type="project" value="UniProtKB-SubCell"/>
</dbReference>
<evidence type="ECO:0000256" key="10">
    <source>
        <dbReference type="ARBA" id="ARBA00023251"/>
    </source>
</evidence>
<evidence type="ECO:0000256" key="5">
    <source>
        <dbReference type="ARBA" id="ARBA00022475"/>
    </source>
</evidence>
<accession>A0A5S5DR76</accession>
<evidence type="ECO:0000256" key="6">
    <source>
        <dbReference type="ARBA" id="ARBA00022692"/>
    </source>
</evidence>
<name>A0A5S5DR76_9SPHI</name>
<evidence type="ECO:0000256" key="1">
    <source>
        <dbReference type="ARBA" id="ARBA00004651"/>
    </source>
</evidence>
<dbReference type="GO" id="GO:0050380">
    <property type="term" value="F:undecaprenyl-diphosphatase activity"/>
    <property type="evidence" value="ECO:0007669"/>
    <property type="project" value="UniProtKB-EC"/>
</dbReference>
<keyword evidence="16" id="KW-1185">Reference proteome</keyword>
<evidence type="ECO:0000313" key="15">
    <source>
        <dbReference type="EMBL" id="TYP98391.1"/>
    </source>
</evidence>
<keyword evidence="7" id="KW-0378">Hydrolase</keyword>
<dbReference type="EC" id="3.6.1.27" evidence="3"/>
<dbReference type="GO" id="GO:0046677">
    <property type="term" value="P:response to antibiotic"/>
    <property type="evidence" value="ECO:0007669"/>
    <property type="project" value="UniProtKB-KW"/>
</dbReference>
<evidence type="ECO:0000256" key="7">
    <source>
        <dbReference type="ARBA" id="ARBA00022801"/>
    </source>
</evidence>
<feature type="transmembrane region" description="Helical" evidence="14">
    <location>
        <begin position="97"/>
        <end position="116"/>
    </location>
</feature>
<evidence type="ECO:0000256" key="8">
    <source>
        <dbReference type="ARBA" id="ARBA00022989"/>
    </source>
</evidence>
<gene>
    <name evidence="15" type="ORF">BC792_10145</name>
</gene>
<keyword evidence="6 14" id="KW-0812">Transmembrane</keyword>
<comment type="catalytic activity">
    <reaction evidence="13">
        <text>di-trans,octa-cis-undecaprenyl diphosphate + H2O = di-trans,octa-cis-undecaprenyl phosphate + phosphate + H(+)</text>
        <dbReference type="Rhea" id="RHEA:28094"/>
        <dbReference type="ChEBI" id="CHEBI:15377"/>
        <dbReference type="ChEBI" id="CHEBI:15378"/>
        <dbReference type="ChEBI" id="CHEBI:43474"/>
        <dbReference type="ChEBI" id="CHEBI:58405"/>
        <dbReference type="ChEBI" id="CHEBI:60392"/>
        <dbReference type="EC" id="3.6.1.27"/>
    </reaction>
</comment>
<dbReference type="Pfam" id="PF02673">
    <property type="entry name" value="BacA"/>
    <property type="match status" value="1"/>
</dbReference>
<reference evidence="15 16" key="1">
    <citation type="submission" date="2019-07" db="EMBL/GenBank/DDBJ databases">
        <title>Genomic Encyclopedia of Archaeal and Bacterial Type Strains, Phase II (KMG-II): from individual species to whole genera.</title>
        <authorList>
            <person name="Goeker M."/>
        </authorList>
    </citation>
    <scope>NUCLEOTIDE SEQUENCE [LARGE SCALE GENOMIC DNA]</scope>
    <source>
        <strain evidence="15 16">DSM 18850</strain>
    </source>
</reference>
<organism evidence="15 16">
    <name type="scientific">Sphingobacterium allocomposti</name>
    <dbReference type="NCBI Taxonomy" id="415956"/>
    <lineage>
        <taxon>Bacteria</taxon>
        <taxon>Pseudomonadati</taxon>
        <taxon>Bacteroidota</taxon>
        <taxon>Sphingobacteriia</taxon>
        <taxon>Sphingobacteriales</taxon>
        <taxon>Sphingobacteriaceae</taxon>
        <taxon>Sphingobacterium</taxon>
    </lineage>
</organism>
<evidence type="ECO:0000256" key="3">
    <source>
        <dbReference type="ARBA" id="ARBA00012374"/>
    </source>
</evidence>
<keyword evidence="5" id="KW-1003">Cell membrane</keyword>
<feature type="transmembrane region" description="Helical" evidence="14">
    <location>
        <begin position="172"/>
        <end position="193"/>
    </location>
</feature>
<comment type="subcellular location">
    <subcellularLocation>
        <location evidence="1">Cell membrane</location>
        <topology evidence="1">Multi-pass membrane protein</topology>
    </subcellularLocation>
</comment>
<feature type="transmembrane region" description="Helical" evidence="14">
    <location>
        <begin position="136"/>
        <end position="157"/>
    </location>
</feature>